<organism evidence="2 3">
    <name type="scientific">Brevundimonas subvibrioides</name>
    <dbReference type="NCBI Taxonomy" id="74313"/>
    <lineage>
        <taxon>Bacteria</taxon>
        <taxon>Pseudomonadati</taxon>
        <taxon>Pseudomonadota</taxon>
        <taxon>Alphaproteobacteria</taxon>
        <taxon>Caulobacterales</taxon>
        <taxon>Caulobacteraceae</taxon>
        <taxon>Brevundimonas</taxon>
    </lineage>
</organism>
<sequence>MDHPLDRPLWNALTGRLSEAALGDAHAVRIDPEVGVFAAAADASPDSVAALAALCRAHPGAGLVELEGGPMDGVLPTRVEIISRNPCLQMICEALTPAPEDDGLEVVVLGDADAAEMLALATLTKPGPFRPRTHRLGGFIGVRRDGRLAAMAGRRLRVEGHTELSGVCTHPDFRGHGLATALSRRVVAAILAEGETAFLHAYATHEATVALYESLGFHARARVTYTVLA</sequence>
<evidence type="ECO:0000313" key="2">
    <source>
        <dbReference type="EMBL" id="OYX34783.1"/>
    </source>
</evidence>
<comment type="caution">
    <text evidence="2">The sequence shown here is derived from an EMBL/GenBank/DDBJ whole genome shotgun (WGS) entry which is preliminary data.</text>
</comment>
<evidence type="ECO:0000313" key="3">
    <source>
        <dbReference type="Proteomes" id="UP000215595"/>
    </source>
</evidence>
<dbReference type="Gene3D" id="3.40.630.30">
    <property type="match status" value="1"/>
</dbReference>
<dbReference type="Proteomes" id="UP000215595">
    <property type="component" value="Unassembled WGS sequence"/>
</dbReference>
<feature type="domain" description="N-acetyltransferase" evidence="1">
    <location>
        <begin position="93"/>
        <end position="229"/>
    </location>
</feature>
<dbReference type="SUPFAM" id="SSF55729">
    <property type="entry name" value="Acyl-CoA N-acyltransferases (Nat)"/>
    <property type="match status" value="1"/>
</dbReference>
<gene>
    <name evidence="2" type="ORF">B7Z01_04380</name>
</gene>
<dbReference type="InterPro" id="IPR016181">
    <property type="entry name" value="Acyl_CoA_acyltransferase"/>
</dbReference>
<protein>
    <submittedName>
        <fullName evidence="2">GNAT family N-acetyltransferase</fullName>
    </submittedName>
</protein>
<keyword evidence="2" id="KW-0808">Transferase</keyword>
<evidence type="ECO:0000259" key="1">
    <source>
        <dbReference type="PROSITE" id="PS51186"/>
    </source>
</evidence>
<accession>A0A258FSA3</accession>
<dbReference type="InterPro" id="IPR013653">
    <property type="entry name" value="GCN5-like_dom"/>
</dbReference>
<dbReference type="GO" id="GO:0016747">
    <property type="term" value="F:acyltransferase activity, transferring groups other than amino-acyl groups"/>
    <property type="evidence" value="ECO:0007669"/>
    <property type="project" value="InterPro"/>
</dbReference>
<dbReference type="InterPro" id="IPR000182">
    <property type="entry name" value="GNAT_dom"/>
</dbReference>
<dbReference type="Pfam" id="PF08445">
    <property type="entry name" value="FR47"/>
    <property type="match status" value="1"/>
</dbReference>
<dbReference type="CDD" id="cd04301">
    <property type="entry name" value="NAT_SF"/>
    <property type="match status" value="1"/>
</dbReference>
<name>A0A258FSA3_9CAUL</name>
<reference evidence="2 3" key="1">
    <citation type="submission" date="2017-03" db="EMBL/GenBank/DDBJ databases">
        <title>Lifting the veil on microbial sulfur biogeochemistry in mining wastewaters.</title>
        <authorList>
            <person name="Kantor R.S."/>
            <person name="Colenbrander Nelson T."/>
            <person name="Marshall S."/>
            <person name="Bennett D."/>
            <person name="Apte S."/>
            <person name="Camacho D."/>
            <person name="Thomas B.C."/>
            <person name="Warren L.A."/>
            <person name="Banfield J.F."/>
        </authorList>
    </citation>
    <scope>NUCLEOTIDE SEQUENCE [LARGE SCALE GENOMIC DNA]</scope>
    <source>
        <strain evidence="2">32-69-9</strain>
    </source>
</reference>
<dbReference type="EMBL" id="NCEB01000007">
    <property type="protein sequence ID" value="OYX34783.1"/>
    <property type="molecule type" value="Genomic_DNA"/>
</dbReference>
<dbReference type="AlphaFoldDB" id="A0A258FSA3"/>
<proteinExistence type="predicted"/>
<dbReference type="PROSITE" id="PS51186">
    <property type="entry name" value="GNAT"/>
    <property type="match status" value="1"/>
</dbReference>